<dbReference type="EMBL" id="LR796709">
    <property type="protein sequence ID" value="CAB4160819.1"/>
    <property type="molecule type" value="Genomic_DNA"/>
</dbReference>
<evidence type="ECO:0000313" key="1">
    <source>
        <dbReference type="EMBL" id="CAB4135615.1"/>
    </source>
</evidence>
<evidence type="ECO:0000313" key="4">
    <source>
        <dbReference type="EMBL" id="CAB4160819.1"/>
    </source>
</evidence>
<dbReference type="EMBL" id="LR796980">
    <property type="protein sequence ID" value="CAB4179205.1"/>
    <property type="molecule type" value="Genomic_DNA"/>
</dbReference>
<reference evidence="7" key="1">
    <citation type="submission" date="2020-05" db="EMBL/GenBank/DDBJ databases">
        <authorList>
            <person name="Chiriac C."/>
            <person name="Salcher M."/>
            <person name="Ghai R."/>
            <person name="Kavagutti S V."/>
        </authorList>
    </citation>
    <scope>NUCLEOTIDE SEQUENCE</scope>
</reference>
<evidence type="ECO:0000313" key="8">
    <source>
        <dbReference type="EMBL" id="CAB4192081.1"/>
    </source>
</evidence>
<gene>
    <name evidence="6" type="ORF">UFOVP1031_40</name>
    <name evidence="7" type="ORF">UFOVP1172_95</name>
    <name evidence="8" type="ORF">UFOVP1240_157</name>
    <name evidence="9" type="ORF">UFOVP1486_57</name>
    <name evidence="11" type="ORF">UFOVP1578_112</name>
    <name evidence="10" type="ORF">UFOVP1630_104</name>
    <name evidence="1" type="ORF">UFOVP288_17</name>
    <name evidence="2" type="ORF">UFOVP483_22</name>
    <name evidence="3" type="ORF">UFOVP573_98</name>
    <name evidence="4" type="ORF">UFOVP769_17</name>
    <name evidence="5" type="ORF">UFOVP962_142</name>
</gene>
<evidence type="ECO:0000313" key="5">
    <source>
        <dbReference type="EMBL" id="CAB4175280.1"/>
    </source>
</evidence>
<accession>A0A6J5R5J5</accession>
<dbReference type="EMBL" id="LR796548">
    <property type="protein sequence ID" value="CAB4150991.1"/>
    <property type="molecule type" value="Genomic_DNA"/>
</dbReference>
<evidence type="ECO:0000313" key="11">
    <source>
        <dbReference type="EMBL" id="CAB5230781.1"/>
    </source>
</evidence>
<dbReference type="EMBL" id="LR798423">
    <property type="protein sequence ID" value="CAB5230781.1"/>
    <property type="molecule type" value="Genomic_DNA"/>
</dbReference>
<evidence type="ECO:0000313" key="2">
    <source>
        <dbReference type="EMBL" id="CAB4146060.1"/>
    </source>
</evidence>
<dbReference type="EMBL" id="LR797434">
    <property type="protein sequence ID" value="CAB4216081.1"/>
    <property type="molecule type" value="Genomic_DNA"/>
</dbReference>
<dbReference type="EMBL" id="LR796461">
    <property type="protein sequence ID" value="CAB4146060.1"/>
    <property type="molecule type" value="Genomic_DNA"/>
</dbReference>
<evidence type="ECO:0000313" key="6">
    <source>
        <dbReference type="EMBL" id="CAB4179205.1"/>
    </source>
</evidence>
<dbReference type="EMBL" id="LR797130">
    <property type="protein sequence ID" value="CAB4188771.1"/>
    <property type="molecule type" value="Genomic_DNA"/>
</dbReference>
<dbReference type="EMBL" id="LR796917">
    <property type="protein sequence ID" value="CAB4175280.1"/>
    <property type="molecule type" value="Genomic_DNA"/>
</dbReference>
<name>A0A6J5R5J5_9CAUD</name>
<protein>
    <submittedName>
        <fullName evidence="7">Uncharacterized protein</fullName>
    </submittedName>
</protein>
<evidence type="ECO:0000313" key="3">
    <source>
        <dbReference type="EMBL" id="CAB4150991.1"/>
    </source>
</evidence>
<evidence type="ECO:0000313" key="10">
    <source>
        <dbReference type="EMBL" id="CAB4220175.1"/>
    </source>
</evidence>
<dbReference type="EMBL" id="LR797180">
    <property type="protein sequence ID" value="CAB4192081.1"/>
    <property type="molecule type" value="Genomic_DNA"/>
</dbReference>
<sequence>MFVQVGAWANLEQLEESLILHELFLLYRACSNEFSKNMKALAASQGADVDFEEDWYAPEDRAPIDAMRSWDIMNAAIGLGYSEE</sequence>
<proteinExistence type="predicted"/>
<dbReference type="EMBL" id="LR796305">
    <property type="protein sequence ID" value="CAB4135615.1"/>
    <property type="molecule type" value="Genomic_DNA"/>
</dbReference>
<dbReference type="EMBL" id="LR797492">
    <property type="protein sequence ID" value="CAB4220175.1"/>
    <property type="molecule type" value="Genomic_DNA"/>
</dbReference>
<evidence type="ECO:0000313" key="7">
    <source>
        <dbReference type="EMBL" id="CAB4188771.1"/>
    </source>
</evidence>
<evidence type="ECO:0000313" key="9">
    <source>
        <dbReference type="EMBL" id="CAB4216081.1"/>
    </source>
</evidence>
<organism evidence="7">
    <name type="scientific">uncultured Caudovirales phage</name>
    <dbReference type="NCBI Taxonomy" id="2100421"/>
    <lineage>
        <taxon>Viruses</taxon>
        <taxon>Duplodnaviria</taxon>
        <taxon>Heunggongvirae</taxon>
        <taxon>Uroviricota</taxon>
        <taxon>Caudoviricetes</taxon>
        <taxon>Peduoviridae</taxon>
        <taxon>Maltschvirus</taxon>
        <taxon>Maltschvirus maltsch</taxon>
    </lineage>
</organism>